<dbReference type="Proteomes" id="UP001066276">
    <property type="component" value="Chromosome 4_2"/>
</dbReference>
<protein>
    <submittedName>
        <fullName evidence="1">Uncharacterized protein</fullName>
    </submittedName>
</protein>
<sequence length="69" mass="7563">MGVPDAPRFVGCGGKRVSQGESFYTRGPGLLPRRGPRLCTRLTSIQFGRARVPRWILQLSHVADPLCLG</sequence>
<accession>A0AAV7SFP3</accession>
<gene>
    <name evidence="1" type="ORF">NDU88_003491</name>
</gene>
<dbReference type="EMBL" id="JANPWB010000008">
    <property type="protein sequence ID" value="KAJ1163028.1"/>
    <property type="molecule type" value="Genomic_DNA"/>
</dbReference>
<name>A0AAV7SFP3_PLEWA</name>
<dbReference type="AlphaFoldDB" id="A0AAV7SFP3"/>
<organism evidence="1 2">
    <name type="scientific">Pleurodeles waltl</name>
    <name type="common">Iberian ribbed newt</name>
    <dbReference type="NCBI Taxonomy" id="8319"/>
    <lineage>
        <taxon>Eukaryota</taxon>
        <taxon>Metazoa</taxon>
        <taxon>Chordata</taxon>
        <taxon>Craniata</taxon>
        <taxon>Vertebrata</taxon>
        <taxon>Euteleostomi</taxon>
        <taxon>Amphibia</taxon>
        <taxon>Batrachia</taxon>
        <taxon>Caudata</taxon>
        <taxon>Salamandroidea</taxon>
        <taxon>Salamandridae</taxon>
        <taxon>Pleurodelinae</taxon>
        <taxon>Pleurodeles</taxon>
    </lineage>
</organism>
<keyword evidence="2" id="KW-1185">Reference proteome</keyword>
<reference evidence="1" key="1">
    <citation type="journal article" date="2022" name="bioRxiv">
        <title>Sequencing and chromosome-scale assembly of the giantPleurodeles waltlgenome.</title>
        <authorList>
            <person name="Brown T."/>
            <person name="Elewa A."/>
            <person name="Iarovenko S."/>
            <person name="Subramanian E."/>
            <person name="Araus A.J."/>
            <person name="Petzold A."/>
            <person name="Susuki M."/>
            <person name="Suzuki K.-i.T."/>
            <person name="Hayashi T."/>
            <person name="Toyoda A."/>
            <person name="Oliveira C."/>
            <person name="Osipova E."/>
            <person name="Leigh N.D."/>
            <person name="Simon A."/>
            <person name="Yun M.H."/>
        </authorList>
    </citation>
    <scope>NUCLEOTIDE SEQUENCE</scope>
    <source>
        <strain evidence="1">20211129_DDA</strain>
        <tissue evidence="1">Liver</tissue>
    </source>
</reference>
<evidence type="ECO:0000313" key="1">
    <source>
        <dbReference type="EMBL" id="KAJ1163028.1"/>
    </source>
</evidence>
<evidence type="ECO:0000313" key="2">
    <source>
        <dbReference type="Proteomes" id="UP001066276"/>
    </source>
</evidence>
<proteinExistence type="predicted"/>
<comment type="caution">
    <text evidence="1">The sequence shown here is derived from an EMBL/GenBank/DDBJ whole genome shotgun (WGS) entry which is preliminary data.</text>
</comment>